<proteinExistence type="predicted"/>
<sequence>MKARYRYRIYPTDAQQLLLSKTKLIILHC</sequence>
<name>A0ABR8BMN1_9NOSO</name>
<dbReference type="InterPro" id="IPR021027">
    <property type="entry name" value="Transposase_put_HTH"/>
</dbReference>
<dbReference type="Proteomes" id="UP000621307">
    <property type="component" value="Unassembled WGS sequence"/>
</dbReference>
<comment type="caution">
    <text evidence="2">The sequence shown here is derived from an EMBL/GenBank/DDBJ whole genome shotgun (WGS) entry which is preliminary data.</text>
</comment>
<accession>A0ABR8BMN1</accession>
<evidence type="ECO:0000313" key="2">
    <source>
        <dbReference type="EMBL" id="MBD2255050.1"/>
    </source>
</evidence>
<keyword evidence="3" id="KW-1185">Reference proteome</keyword>
<evidence type="ECO:0000313" key="3">
    <source>
        <dbReference type="Proteomes" id="UP000621307"/>
    </source>
</evidence>
<organism evidence="2 3">
    <name type="scientific">Nostoc parmelioides FACHB-3921</name>
    <dbReference type="NCBI Taxonomy" id="2692909"/>
    <lineage>
        <taxon>Bacteria</taxon>
        <taxon>Bacillati</taxon>
        <taxon>Cyanobacteriota</taxon>
        <taxon>Cyanophyceae</taxon>
        <taxon>Nostocales</taxon>
        <taxon>Nostocaceae</taxon>
        <taxon>Nostoc</taxon>
    </lineage>
</organism>
<dbReference type="RefSeq" id="WP_190571668.1">
    <property type="nucleotide sequence ID" value="NZ_JACJQL010000076.1"/>
</dbReference>
<reference evidence="2 3" key="1">
    <citation type="journal article" date="2020" name="ISME J.">
        <title>Comparative genomics reveals insights into cyanobacterial evolution and habitat adaptation.</title>
        <authorList>
            <person name="Chen M.Y."/>
            <person name="Teng W.K."/>
            <person name="Zhao L."/>
            <person name="Hu C.X."/>
            <person name="Zhou Y.K."/>
            <person name="Han B.P."/>
            <person name="Song L.R."/>
            <person name="Shu W.S."/>
        </authorList>
    </citation>
    <scope>NUCLEOTIDE SEQUENCE [LARGE SCALE GENOMIC DNA]</scope>
    <source>
        <strain evidence="2 3">FACHB-3921</strain>
    </source>
</reference>
<dbReference type="Pfam" id="PF12323">
    <property type="entry name" value="HTH_OrfB_IS605"/>
    <property type="match status" value="1"/>
</dbReference>
<evidence type="ECO:0000259" key="1">
    <source>
        <dbReference type="Pfam" id="PF12323"/>
    </source>
</evidence>
<dbReference type="EMBL" id="JACJQL010000076">
    <property type="protein sequence ID" value="MBD2255050.1"/>
    <property type="molecule type" value="Genomic_DNA"/>
</dbReference>
<feature type="domain" description="Transposase putative helix-turn-helix" evidence="1">
    <location>
        <begin position="1"/>
        <end position="22"/>
    </location>
</feature>
<protein>
    <submittedName>
        <fullName evidence="2">Helix-turn-helix domain-containing protein</fullName>
    </submittedName>
</protein>
<gene>
    <name evidence="2" type="ORF">H6G14_27895</name>
</gene>